<gene>
    <name evidence="2" type="ORF">HQ865_08030</name>
</gene>
<name>A0A7D4Q0D5_9SPHI</name>
<evidence type="ECO:0000313" key="2">
    <source>
        <dbReference type="EMBL" id="QKJ29706.1"/>
    </source>
</evidence>
<dbReference type="AlphaFoldDB" id="A0A7D4Q0D5"/>
<dbReference type="Proteomes" id="UP000505355">
    <property type="component" value="Chromosome"/>
</dbReference>
<evidence type="ECO:0000313" key="3">
    <source>
        <dbReference type="Proteomes" id="UP000505355"/>
    </source>
</evidence>
<evidence type="ECO:0000256" key="1">
    <source>
        <dbReference type="SAM" id="MobiDB-lite"/>
    </source>
</evidence>
<dbReference type="KEGG" id="mmab:HQ865_08030"/>
<dbReference type="EMBL" id="CP054139">
    <property type="protein sequence ID" value="QKJ29706.1"/>
    <property type="molecule type" value="Genomic_DNA"/>
</dbReference>
<sequence>MLTNQNNLRDERDSYSAQKNQQASNERNIAGMSGRPTEGQGVGGHAFGKEGSATPMGDDKDNPSRNAGYSNPYFARVAPSEEDTANNNFKAEHQQGEPDYAAAQGNVSNIPGPQEVPDQQKVGEDGNTQETQEQPYHEPELDEPQPDHGSSTTETGGDIDHIET</sequence>
<organism evidence="2 3">
    <name type="scientific">Mucilaginibacter mali</name>
    <dbReference type="NCBI Taxonomy" id="2740462"/>
    <lineage>
        <taxon>Bacteria</taxon>
        <taxon>Pseudomonadati</taxon>
        <taxon>Bacteroidota</taxon>
        <taxon>Sphingobacteriia</taxon>
        <taxon>Sphingobacteriales</taxon>
        <taxon>Sphingobacteriaceae</taxon>
        <taxon>Mucilaginibacter</taxon>
    </lineage>
</organism>
<proteinExistence type="predicted"/>
<feature type="compositionally biased region" description="Polar residues" evidence="1">
    <location>
        <begin position="15"/>
        <end position="27"/>
    </location>
</feature>
<keyword evidence="3" id="KW-1185">Reference proteome</keyword>
<reference evidence="2 3" key="1">
    <citation type="submission" date="2020-05" db="EMBL/GenBank/DDBJ databases">
        <title>Mucilaginibacter mali sp. nov.</title>
        <authorList>
            <person name="Kim H.S."/>
            <person name="Lee K.C."/>
            <person name="Suh M.K."/>
            <person name="Kim J.-S."/>
            <person name="Han K.-I."/>
            <person name="Eom M.K."/>
            <person name="Shin Y.K."/>
            <person name="Lee J.-S."/>
        </authorList>
    </citation>
    <scope>NUCLEOTIDE SEQUENCE [LARGE SCALE GENOMIC DNA]</scope>
    <source>
        <strain evidence="2 3">G2-14</strain>
    </source>
</reference>
<feature type="region of interest" description="Disordered" evidence="1">
    <location>
        <begin position="1"/>
        <end position="164"/>
    </location>
</feature>
<accession>A0A7D4Q0D5</accession>
<protein>
    <submittedName>
        <fullName evidence="2">Uncharacterized protein</fullName>
    </submittedName>
</protein>
<dbReference type="RefSeq" id="WP_173414398.1">
    <property type="nucleotide sequence ID" value="NZ_CP054139.1"/>
</dbReference>